<gene>
    <name evidence="1" type="ORF">EYF80_016150</name>
</gene>
<protein>
    <submittedName>
        <fullName evidence="1">Uncharacterized protein</fullName>
    </submittedName>
</protein>
<reference evidence="1 2" key="1">
    <citation type="submission" date="2019-03" db="EMBL/GenBank/DDBJ databases">
        <title>First draft genome of Liparis tanakae, snailfish: a comprehensive survey of snailfish specific genes.</title>
        <authorList>
            <person name="Kim W."/>
            <person name="Song I."/>
            <person name="Jeong J.-H."/>
            <person name="Kim D."/>
            <person name="Kim S."/>
            <person name="Ryu S."/>
            <person name="Song J.Y."/>
            <person name="Lee S.K."/>
        </authorList>
    </citation>
    <scope>NUCLEOTIDE SEQUENCE [LARGE SCALE GENOMIC DNA]</scope>
    <source>
        <tissue evidence="1">Muscle</tissue>
    </source>
</reference>
<evidence type="ECO:0000313" key="1">
    <source>
        <dbReference type="EMBL" id="TNN73555.1"/>
    </source>
</evidence>
<dbReference type="EMBL" id="SRLO01000123">
    <property type="protein sequence ID" value="TNN73555.1"/>
    <property type="molecule type" value="Genomic_DNA"/>
</dbReference>
<dbReference type="AlphaFoldDB" id="A0A4Z2I816"/>
<sequence>MPFGFCNRNTGNRKDGVSLSLAEREVYSIETQGGGAEEEFIMRQQQEELRVKRKRGMKS</sequence>
<organism evidence="1 2">
    <name type="scientific">Liparis tanakae</name>
    <name type="common">Tanaka's snailfish</name>
    <dbReference type="NCBI Taxonomy" id="230148"/>
    <lineage>
        <taxon>Eukaryota</taxon>
        <taxon>Metazoa</taxon>
        <taxon>Chordata</taxon>
        <taxon>Craniata</taxon>
        <taxon>Vertebrata</taxon>
        <taxon>Euteleostomi</taxon>
        <taxon>Actinopterygii</taxon>
        <taxon>Neopterygii</taxon>
        <taxon>Teleostei</taxon>
        <taxon>Neoteleostei</taxon>
        <taxon>Acanthomorphata</taxon>
        <taxon>Eupercaria</taxon>
        <taxon>Perciformes</taxon>
        <taxon>Cottioidei</taxon>
        <taxon>Cottales</taxon>
        <taxon>Liparidae</taxon>
        <taxon>Liparis</taxon>
    </lineage>
</organism>
<name>A0A4Z2I816_9TELE</name>
<proteinExistence type="predicted"/>
<dbReference type="Proteomes" id="UP000314294">
    <property type="component" value="Unassembled WGS sequence"/>
</dbReference>
<accession>A0A4Z2I816</accession>
<keyword evidence="2" id="KW-1185">Reference proteome</keyword>
<evidence type="ECO:0000313" key="2">
    <source>
        <dbReference type="Proteomes" id="UP000314294"/>
    </source>
</evidence>
<comment type="caution">
    <text evidence="1">The sequence shown here is derived from an EMBL/GenBank/DDBJ whole genome shotgun (WGS) entry which is preliminary data.</text>
</comment>